<keyword evidence="4" id="KW-0408">Iron</keyword>
<evidence type="ECO:0000256" key="1">
    <source>
        <dbReference type="ARBA" id="ARBA00001966"/>
    </source>
</evidence>
<evidence type="ECO:0000256" key="6">
    <source>
        <dbReference type="SAM" id="MobiDB-lite"/>
    </source>
</evidence>
<gene>
    <name evidence="7" type="ORF">AB4M04_26225</name>
</gene>
<comment type="subcellular location">
    <subcellularLocation>
        <location evidence="2">Cell envelope</location>
    </subcellularLocation>
</comment>
<feature type="region of interest" description="Disordered" evidence="6">
    <location>
        <begin position="27"/>
        <end position="50"/>
    </location>
</feature>
<accession>A0ABV3UPS0</accession>
<evidence type="ECO:0000256" key="5">
    <source>
        <dbReference type="ARBA" id="ARBA00023002"/>
    </source>
</evidence>
<feature type="non-terminal residue" evidence="7">
    <location>
        <position position="129"/>
    </location>
</feature>
<comment type="cofactor">
    <cofactor evidence="1">
        <name>[4Fe-4S] cluster</name>
        <dbReference type="ChEBI" id="CHEBI:49883"/>
    </cofactor>
</comment>
<keyword evidence="5" id="KW-0560">Oxidoreductase</keyword>
<dbReference type="PANTHER" id="PTHR43598:SF1">
    <property type="entry name" value="FORMATE DEHYDROGENASE-O MAJOR SUBUNIT"/>
    <property type="match status" value="1"/>
</dbReference>
<evidence type="ECO:0000256" key="2">
    <source>
        <dbReference type="ARBA" id="ARBA00004196"/>
    </source>
</evidence>
<evidence type="ECO:0000256" key="3">
    <source>
        <dbReference type="ARBA" id="ARBA00010312"/>
    </source>
</evidence>
<keyword evidence="4" id="KW-0411">Iron-sulfur</keyword>
<feature type="non-terminal residue" evidence="7">
    <location>
        <position position="1"/>
    </location>
</feature>
<dbReference type="EMBL" id="JBFQXQ010000147">
    <property type="protein sequence ID" value="MEX3175546.1"/>
    <property type="molecule type" value="Genomic_DNA"/>
</dbReference>
<keyword evidence="4" id="KW-0479">Metal-binding</keyword>
<evidence type="ECO:0000313" key="8">
    <source>
        <dbReference type="Proteomes" id="UP001558101"/>
    </source>
</evidence>
<feature type="compositionally biased region" description="Basic and acidic residues" evidence="6">
    <location>
        <begin position="27"/>
        <end position="39"/>
    </location>
</feature>
<keyword evidence="4" id="KW-0004">4Fe-4S</keyword>
<dbReference type="PANTHER" id="PTHR43598">
    <property type="entry name" value="TUNGSTEN-CONTAINING FORMYLMETHANOFURAN DEHYDROGENASE 2 SUBUNIT B"/>
    <property type="match status" value="1"/>
</dbReference>
<evidence type="ECO:0000256" key="4">
    <source>
        <dbReference type="ARBA" id="ARBA00022485"/>
    </source>
</evidence>
<comment type="similarity">
    <text evidence="3">Belongs to the prokaryotic molybdopterin-containing oxidoreductase family.</text>
</comment>
<dbReference type="Gene3D" id="2.40.40.20">
    <property type="match status" value="1"/>
</dbReference>
<dbReference type="InterPro" id="IPR009010">
    <property type="entry name" value="Asp_de-COase-like_dom_sf"/>
</dbReference>
<dbReference type="SUPFAM" id="SSF50692">
    <property type="entry name" value="ADC-like"/>
    <property type="match status" value="1"/>
</dbReference>
<keyword evidence="8" id="KW-1185">Reference proteome</keyword>
<protein>
    <submittedName>
        <fullName evidence="7">Formate dehydrogenase</fullName>
    </submittedName>
</protein>
<dbReference type="Proteomes" id="UP001558101">
    <property type="component" value="Unassembled WGS sequence"/>
</dbReference>
<name>A0ABV3UPS0_9GAMM</name>
<sequence>AAAAPGRDVGPCIMQPEGMGRLFATDKRAEGPSPEHYEPFETPLGTSPLHPNVVSNPAARVFKDDLAAMGTADKFPYVGTSYRLTEHFQYWTKHAIYNAIAQREQFVEIGEKLAAKKGIQHGDTVKVSS</sequence>
<evidence type="ECO:0000313" key="7">
    <source>
        <dbReference type="EMBL" id="MEX3175546.1"/>
    </source>
</evidence>
<comment type="caution">
    <text evidence="7">The sequence shown here is derived from an EMBL/GenBank/DDBJ whole genome shotgun (WGS) entry which is preliminary data.</text>
</comment>
<reference evidence="7 8" key="1">
    <citation type="submission" date="2024-07" db="EMBL/GenBank/DDBJ databases">
        <title>Genomes of novel Serratia strains from suburban soil.</title>
        <authorList>
            <person name="Markert E.X."/>
            <person name="Severe K."/>
            <person name="Severe L."/>
            <person name="Twing K.I."/>
            <person name="Ward L.M."/>
        </authorList>
    </citation>
    <scope>NUCLEOTIDE SEQUENCE [LARGE SCALE GENOMIC DNA]</scope>
    <source>
        <strain evidence="7 8">3C-UT</strain>
    </source>
</reference>
<organism evidence="7 8">
    <name type="scientific">Serratia quinivorans</name>
    <dbReference type="NCBI Taxonomy" id="137545"/>
    <lineage>
        <taxon>Bacteria</taxon>
        <taxon>Pseudomonadati</taxon>
        <taxon>Pseudomonadota</taxon>
        <taxon>Gammaproteobacteria</taxon>
        <taxon>Enterobacterales</taxon>
        <taxon>Yersiniaceae</taxon>
        <taxon>Serratia</taxon>
    </lineage>
</organism>
<proteinExistence type="inferred from homology"/>